<organism evidence="2">
    <name type="scientific">Rhizochromulina marina</name>
    <dbReference type="NCBI Taxonomy" id="1034831"/>
    <lineage>
        <taxon>Eukaryota</taxon>
        <taxon>Sar</taxon>
        <taxon>Stramenopiles</taxon>
        <taxon>Ochrophyta</taxon>
        <taxon>Dictyochophyceae</taxon>
        <taxon>Rhizochromulinales</taxon>
        <taxon>Rhizochromulina</taxon>
    </lineage>
</organism>
<gene>
    <name evidence="2" type="ORF">RMAR1173_LOCUS8788</name>
</gene>
<protein>
    <recommendedName>
        <fullName evidence="3">S1 motif domain-containing protein</fullName>
    </recommendedName>
</protein>
<evidence type="ECO:0008006" key="3">
    <source>
        <dbReference type="Google" id="ProtNLM"/>
    </source>
</evidence>
<evidence type="ECO:0000313" key="2">
    <source>
        <dbReference type="EMBL" id="CAD9682952.1"/>
    </source>
</evidence>
<name>A0A7S2RWS4_9STRA</name>
<sequence length="460" mass="50202">MAVSSAFSPAFVVQRGPVVHVPAGVHGVPRVAPQARKAESSAMLVERRGAALRLAQDGEVLDAEELRRDPVSIALLGLSAGDLFRVEVRQDFQLETAKKAWSKRRRSQSPLLVPVQLQAQDELLAEQVVAYLRVPRESVAEVMPGQVVRAFVMETNLRQSSVLLSASRQYALSRRYVNPKVENGVHKRRKVSTSRPDQMVMLNELKTGTRMKGRVINFIDSGAFIDCTVYRKGQGGAPTSVHGFLYQGDLNNCFTFPSEEDRRRMKKRSKGKSSSARVGPKPVAATETTTESNVLVEQESDGEQLLLEEEEDLANVPMLEDGMELDVWIKSVRKQAGKFAVTLDSTWNSQSARDAKTKRDIAKQMRRGSLQPGVVRPAVVSHIDVDEGVLYVNVGGRVNAEATNCAVEHLAELSEGQLVDVQVVSVTKGGVELEFVGVSDVAPKSPPSTGGESPTGDHGE</sequence>
<feature type="region of interest" description="Disordered" evidence="1">
    <location>
        <begin position="260"/>
        <end position="301"/>
    </location>
</feature>
<proteinExistence type="predicted"/>
<accession>A0A7S2RWS4</accession>
<dbReference type="EMBL" id="HBHJ01013488">
    <property type="protein sequence ID" value="CAD9682952.1"/>
    <property type="molecule type" value="Transcribed_RNA"/>
</dbReference>
<dbReference type="AlphaFoldDB" id="A0A7S2RWS4"/>
<feature type="compositionally biased region" description="Polar residues" evidence="1">
    <location>
        <begin position="286"/>
        <end position="295"/>
    </location>
</feature>
<feature type="region of interest" description="Disordered" evidence="1">
    <location>
        <begin position="439"/>
        <end position="460"/>
    </location>
</feature>
<evidence type="ECO:0000256" key="1">
    <source>
        <dbReference type="SAM" id="MobiDB-lite"/>
    </source>
</evidence>
<reference evidence="2" key="1">
    <citation type="submission" date="2021-01" db="EMBL/GenBank/DDBJ databases">
        <authorList>
            <person name="Corre E."/>
            <person name="Pelletier E."/>
            <person name="Niang G."/>
            <person name="Scheremetjew M."/>
            <person name="Finn R."/>
            <person name="Kale V."/>
            <person name="Holt S."/>
            <person name="Cochrane G."/>
            <person name="Meng A."/>
            <person name="Brown T."/>
            <person name="Cohen L."/>
        </authorList>
    </citation>
    <scope>NUCLEOTIDE SEQUENCE</scope>
    <source>
        <strain evidence="2">CCMP1243</strain>
    </source>
</reference>